<feature type="site" description="Important for beta-aspartyl-AMP intermediate formation" evidence="10">
    <location>
        <position position="376"/>
    </location>
</feature>
<keyword evidence="8" id="KW-0028">Amino-acid biosynthesis</keyword>
<dbReference type="InterPro" id="IPR006426">
    <property type="entry name" value="Asn_synth_AEB"/>
</dbReference>
<proteinExistence type="inferred from homology"/>
<evidence type="ECO:0000256" key="9">
    <source>
        <dbReference type="PIRSR" id="PIRSR001589-2"/>
    </source>
</evidence>
<dbReference type="Gene3D" id="3.60.20.10">
    <property type="entry name" value="Glutamine Phosphoribosylpyrophosphate, subunit 1, domain 1"/>
    <property type="match status" value="1"/>
</dbReference>
<keyword evidence="5 9" id="KW-0067">ATP-binding</keyword>
<feature type="active site" description="For GATase activity" evidence="8">
    <location>
        <position position="2"/>
    </location>
</feature>
<evidence type="ECO:0000256" key="7">
    <source>
        <dbReference type="ARBA" id="ARBA00048741"/>
    </source>
</evidence>
<protein>
    <recommendedName>
        <fullName evidence="3">asparagine synthase (glutamine-hydrolyzing)</fullName>
        <ecNumber evidence="3">6.3.5.4</ecNumber>
    </recommendedName>
</protein>
<feature type="domain" description="Glutamine amidotransferase type-2" evidence="11">
    <location>
        <begin position="2"/>
        <end position="217"/>
    </location>
</feature>
<dbReference type="InterPro" id="IPR014729">
    <property type="entry name" value="Rossmann-like_a/b/a_fold"/>
</dbReference>
<evidence type="ECO:0000313" key="13">
    <source>
        <dbReference type="Proteomes" id="UP000295598"/>
    </source>
</evidence>
<dbReference type="PIRSF" id="PIRSF001589">
    <property type="entry name" value="Asn_synthetase_glu-h"/>
    <property type="match status" value="1"/>
</dbReference>
<dbReference type="PANTHER" id="PTHR43284">
    <property type="entry name" value="ASPARAGINE SYNTHETASE (GLUTAMINE-HYDROLYZING)"/>
    <property type="match status" value="1"/>
</dbReference>
<evidence type="ECO:0000256" key="2">
    <source>
        <dbReference type="ARBA" id="ARBA00005752"/>
    </source>
</evidence>
<feature type="binding site" evidence="9">
    <location>
        <position position="301"/>
    </location>
    <ligand>
        <name>ATP</name>
        <dbReference type="ChEBI" id="CHEBI:30616"/>
    </ligand>
</feature>
<reference evidence="12 13" key="1">
    <citation type="journal article" date="2019" name="Int. J. Syst. Evol. Microbiol.">
        <title>Photorhabdus khanii subsp. guanajuatensis subsp. nov., isolated from Heterorhabditis atacamensis, and Photorhabdus luminescens subsp. mexicana subsp. nov., isolated from Heterorhabditis mexicana entomopathogenic nematodes.</title>
        <authorList>
            <person name="Machado R.A.R."/>
            <person name="Bruno P."/>
            <person name="Arce C.C.M."/>
            <person name="Liechti N."/>
            <person name="Kohler A."/>
            <person name="Bernal J."/>
            <person name="Bruggmann R."/>
            <person name="Turlings T.C.J."/>
        </authorList>
    </citation>
    <scope>NUCLEOTIDE SEQUENCE [LARGE SCALE GENOMIC DNA]</scope>
    <source>
        <strain evidence="12 13">MEX20-17</strain>
    </source>
</reference>
<dbReference type="CDD" id="cd00712">
    <property type="entry name" value="AsnB"/>
    <property type="match status" value="1"/>
</dbReference>
<dbReference type="SUPFAM" id="SSF56235">
    <property type="entry name" value="N-terminal nucleophile aminohydrolases (Ntn hydrolases)"/>
    <property type="match status" value="1"/>
</dbReference>
<dbReference type="InterPro" id="IPR001962">
    <property type="entry name" value="Asn_synthase"/>
</dbReference>
<dbReference type="InterPro" id="IPR051786">
    <property type="entry name" value="ASN_synthetase/amidase"/>
</dbReference>
<comment type="pathway">
    <text evidence="1">Amino-acid biosynthesis; L-asparagine biosynthesis; L-asparagine from L-aspartate (L-Gln route): step 1/1.</text>
</comment>
<dbReference type="SUPFAM" id="SSF52402">
    <property type="entry name" value="Adenine nucleotide alpha hydrolases-like"/>
    <property type="match status" value="1"/>
</dbReference>
<feature type="binding site" evidence="9">
    <location>
        <begin position="374"/>
        <end position="375"/>
    </location>
    <ligand>
        <name>ATP</name>
        <dbReference type="ChEBI" id="CHEBI:30616"/>
    </ligand>
</feature>
<dbReference type="EMBL" id="PUJY01000007">
    <property type="protein sequence ID" value="TDB60655.1"/>
    <property type="molecule type" value="Genomic_DNA"/>
</dbReference>
<evidence type="ECO:0000259" key="11">
    <source>
        <dbReference type="PROSITE" id="PS51278"/>
    </source>
</evidence>
<comment type="similarity">
    <text evidence="2">Belongs to the asparagine synthetase family.</text>
</comment>
<evidence type="ECO:0000256" key="4">
    <source>
        <dbReference type="ARBA" id="ARBA00022741"/>
    </source>
</evidence>
<comment type="catalytic activity">
    <reaction evidence="7">
        <text>L-aspartate + L-glutamine + ATP + H2O = L-asparagine + L-glutamate + AMP + diphosphate + H(+)</text>
        <dbReference type="Rhea" id="RHEA:12228"/>
        <dbReference type="ChEBI" id="CHEBI:15377"/>
        <dbReference type="ChEBI" id="CHEBI:15378"/>
        <dbReference type="ChEBI" id="CHEBI:29985"/>
        <dbReference type="ChEBI" id="CHEBI:29991"/>
        <dbReference type="ChEBI" id="CHEBI:30616"/>
        <dbReference type="ChEBI" id="CHEBI:33019"/>
        <dbReference type="ChEBI" id="CHEBI:58048"/>
        <dbReference type="ChEBI" id="CHEBI:58359"/>
        <dbReference type="ChEBI" id="CHEBI:456215"/>
        <dbReference type="EC" id="6.3.5.4"/>
    </reaction>
</comment>
<dbReference type="GO" id="GO:0006529">
    <property type="term" value="P:asparagine biosynthetic process"/>
    <property type="evidence" value="ECO:0007669"/>
    <property type="project" value="UniProtKB-KW"/>
</dbReference>
<organism evidence="12 13">
    <name type="scientific">Photorhabdus khanii subsp. guanajuatensis</name>
    <dbReference type="NCBI Taxonomy" id="2100166"/>
    <lineage>
        <taxon>Bacteria</taxon>
        <taxon>Pseudomonadati</taxon>
        <taxon>Pseudomonadota</taxon>
        <taxon>Gammaproteobacteria</taxon>
        <taxon>Enterobacterales</taxon>
        <taxon>Morganellaceae</taxon>
        <taxon>Photorhabdus</taxon>
    </lineage>
</organism>
<dbReference type="GO" id="GO:0005829">
    <property type="term" value="C:cytosol"/>
    <property type="evidence" value="ECO:0007669"/>
    <property type="project" value="TreeGrafter"/>
</dbReference>
<feature type="binding site" evidence="9">
    <location>
        <position position="103"/>
    </location>
    <ligand>
        <name>L-glutamine</name>
        <dbReference type="ChEBI" id="CHEBI:58359"/>
    </ligand>
</feature>
<dbReference type="EC" id="6.3.5.4" evidence="3"/>
<evidence type="ECO:0000256" key="8">
    <source>
        <dbReference type="PIRSR" id="PIRSR001589-1"/>
    </source>
</evidence>
<dbReference type="Proteomes" id="UP000295598">
    <property type="component" value="Unassembled WGS sequence"/>
</dbReference>
<dbReference type="InterPro" id="IPR033738">
    <property type="entry name" value="AsnB_N"/>
</dbReference>
<evidence type="ECO:0000256" key="5">
    <source>
        <dbReference type="ARBA" id="ARBA00022840"/>
    </source>
</evidence>
<dbReference type="RefSeq" id="WP_132353293.1">
    <property type="nucleotide sequence ID" value="NZ_CAWOJO010000007.1"/>
</dbReference>
<dbReference type="InterPro" id="IPR017932">
    <property type="entry name" value="GATase_2_dom"/>
</dbReference>
<dbReference type="PROSITE" id="PS51278">
    <property type="entry name" value="GATASE_TYPE_2"/>
    <property type="match status" value="1"/>
</dbReference>
<keyword evidence="6 8" id="KW-0315">Glutamine amidotransferase</keyword>
<evidence type="ECO:0000256" key="6">
    <source>
        <dbReference type="ARBA" id="ARBA00022962"/>
    </source>
</evidence>
<evidence type="ECO:0000256" key="1">
    <source>
        <dbReference type="ARBA" id="ARBA00005187"/>
    </source>
</evidence>
<keyword evidence="8" id="KW-0061">Asparagine biosynthesis</keyword>
<sequence>MCGIAGYWTPGQITDSTIAKRMADAIVHRGPDDSGVWCEPNYGLALAHRRLAILDLSSAGHQPMHSACNRYVIVFNGEIYNHLTLRHELELAHAAPTWHGHSDTETLLAVLSHWGLEAGLKQLVGMFAFALWDRQEGSLSLARDRLGEKPLYYGWQGNTFLFGSELKALRSHPAFHSRINRSVLPLYFRYSYVPTPYSIYTDIQKLEPGTFITIEGKPNQVLRPKAYWSLHQIITHSITKPFSGSPVEAIDKLEYLLRDTVKEQMITDVPLGAFLSGGIDSSLVVAIMQSMSPRPIRTFTIGFGEQRYNEAMHAKAVAQHLGTEHTEIYVSSDQALNVIPKLPKLYDEPFADSSQIPTFLVTQLARQHVTVALSGDGGDELFGGYSRYSTARNMHNRLNHLPDGLRVLMANLVGLVPVSKSARWNRRKFLLSSLLRSKGNTAFYTQFIGHWLASDDLTLDKHEAQCFLNDINQQPSLGDISDEAMYTDSITYLPDDILVKLDRAAMGISLETRVPLLDHRIIEWAWTLPQSMKSQNGHEKWALRQLLYRYVPPSLVDRPKMGFGVPIAEWLRGPLRDWAEDLLDVNRIRNEGFLNSDVVQKKWREHLLGISNWEYLLWDVLMFQNWLREQKI</sequence>
<dbReference type="Gene3D" id="3.40.50.620">
    <property type="entry name" value="HUPs"/>
    <property type="match status" value="1"/>
</dbReference>
<dbReference type="NCBIfam" id="TIGR01536">
    <property type="entry name" value="asn_synth_AEB"/>
    <property type="match status" value="1"/>
</dbReference>
<evidence type="ECO:0000256" key="10">
    <source>
        <dbReference type="PIRSR" id="PIRSR001589-3"/>
    </source>
</evidence>
<dbReference type="GO" id="GO:0005524">
    <property type="term" value="F:ATP binding"/>
    <property type="evidence" value="ECO:0007669"/>
    <property type="project" value="UniProtKB-KW"/>
</dbReference>
<dbReference type="Pfam" id="PF13522">
    <property type="entry name" value="GATase_6"/>
    <property type="match status" value="1"/>
</dbReference>
<gene>
    <name evidence="12" type="primary">asnB</name>
    <name evidence="12" type="ORF">C5467_06130</name>
</gene>
<comment type="caution">
    <text evidence="12">The sequence shown here is derived from an EMBL/GenBank/DDBJ whole genome shotgun (WGS) entry which is preliminary data.</text>
</comment>
<dbReference type="GO" id="GO:0004066">
    <property type="term" value="F:asparagine synthase (glutamine-hydrolyzing) activity"/>
    <property type="evidence" value="ECO:0007669"/>
    <property type="project" value="UniProtKB-EC"/>
</dbReference>
<evidence type="ECO:0000313" key="12">
    <source>
        <dbReference type="EMBL" id="TDB60655.1"/>
    </source>
</evidence>
<dbReference type="PANTHER" id="PTHR43284:SF1">
    <property type="entry name" value="ASPARAGINE SYNTHETASE"/>
    <property type="match status" value="1"/>
</dbReference>
<evidence type="ECO:0000256" key="3">
    <source>
        <dbReference type="ARBA" id="ARBA00012737"/>
    </source>
</evidence>
<dbReference type="CDD" id="cd01991">
    <property type="entry name" value="Asn_synthase_B_C"/>
    <property type="match status" value="1"/>
</dbReference>
<accession>A0A4V2X8P1</accession>
<dbReference type="AlphaFoldDB" id="A0A4V2X8P1"/>
<dbReference type="Pfam" id="PF00733">
    <property type="entry name" value="Asn_synthase"/>
    <property type="match status" value="1"/>
</dbReference>
<dbReference type="InterPro" id="IPR029055">
    <property type="entry name" value="Ntn_hydrolases_N"/>
</dbReference>
<name>A0A4V2X8P1_9GAMM</name>
<keyword evidence="4 9" id="KW-0547">Nucleotide-binding</keyword>